<reference evidence="2" key="1">
    <citation type="submission" date="2021-03" db="EMBL/GenBank/DDBJ databases">
        <title>Pengzhenrongella sicca gen. nov., sp. nov., a new member of suborder Micrococcineae isolated from High-Arctic tundra soil.</title>
        <authorList>
            <person name="Peng F."/>
        </authorList>
    </citation>
    <scope>NUCLEOTIDE SEQUENCE</scope>
    <source>
        <strain evidence="2">LRZ-2</strain>
    </source>
</reference>
<dbReference type="AlphaFoldDB" id="A0A8A4ZED8"/>
<dbReference type="EMBL" id="CP071868">
    <property type="protein sequence ID" value="QTE30350.1"/>
    <property type="molecule type" value="Genomic_DNA"/>
</dbReference>
<keyword evidence="3" id="KW-1185">Reference proteome</keyword>
<feature type="transmembrane region" description="Helical" evidence="1">
    <location>
        <begin position="79"/>
        <end position="98"/>
    </location>
</feature>
<feature type="transmembrane region" description="Helical" evidence="1">
    <location>
        <begin position="192"/>
        <end position="210"/>
    </location>
</feature>
<evidence type="ECO:0000313" key="3">
    <source>
        <dbReference type="Proteomes" id="UP000663937"/>
    </source>
</evidence>
<keyword evidence="1" id="KW-1133">Transmembrane helix</keyword>
<keyword evidence="1" id="KW-0812">Transmembrane</keyword>
<proteinExistence type="predicted"/>
<accession>A0A8A4ZED8</accession>
<dbReference type="Proteomes" id="UP000663937">
    <property type="component" value="Chromosome"/>
</dbReference>
<gene>
    <name evidence="2" type="ORF">J4E96_04955</name>
</gene>
<protein>
    <submittedName>
        <fullName evidence="2">Uncharacterized protein</fullName>
    </submittedName>
</protein>
<feature type="transmembrane region" description="Helical" evidence="1">
    <location>
        <begin position="277"/>
        <end position="295"/>
    </location>
</feature>
<name>A0A8A4ZED8_9MICO</name>
<keyword evidence="1" id="KW-0472">Membrane</keyword>
<feature type="transmembrane region" description="Helical" evidence="1">
    <location>
        <begin position="315"/>
        <end position="337"/>
    </location>
</feature>
<feature type="transmembrane region" description="Helical" evidence="1">
    <location>
        <begin position="132"/>
        <end position="156"/>
    </location>
</feature>
<dbReference type="KEGG" id="psic:J4E96_04955"/>
<evidence type="ECO:0000256" key="1">
    <source>
        <dbReference type="SAM" id="Phobius"/>
    </source>
</evidence>
<feature type="transmembrane region" description="Helical" evidence="1">
    <location>
        <begin position="163"/>
        <end position="180"/>
    </location>
</feature>
<feature type="transmembrane region" description="Helical" evidence="1">
    <location>
        <begin position="252"/>
        <end position="270"/>
    </location>
</feature>
<dbReference type="RefSeq" id="WP_227424677.1">
    <property type="nucleotide sequence ID" value="NZ_CP071868.1"/>
</dbReference>
<evidence type="ECO:0000313" key="2">
    <source>
        <dbReference type="EMBL" id="QTE30350.1"/>
    </source>
</evidence>
<feature type="transmembrane region" description="Helical" evidence="1">
    <location>
        <begin position="222"/>
        <end position="246"/>
    </location>
</feature>
<organism evidence="2 3">
    <name type="scientific">Pengzhenrongella sicca</name>
    <dbReference type="NCBI Taxonomy" id="2819238"/>
    <lineage>
        <taxon>Bacteria</taxon>
        <taxon>Bacillati</taxon>
        <taxon>Actinomycetota</taxon>
        <taxon>Actinomycetes</taxon>
        <taxon>Micrococcales</taxon>
        <taxon>Pengzhenrongella</taxon>
    </lineage>
</organism>
<sequence length="352" mass="38399">MTATATGSPGVDLERSYRRLLRALPPAYRRAREREMVDVMLELSPPDRRRPRFADAFDIAAIAVRQWIRVLFLPSRGEVRTAAAGLAVIVPLLLAYPVGQVTYLLMPLVRWLVAPQGQPDYFSTRNSFELRAFLWMHGGWLVWAFWAAAIVCLLIGKSKIARFPAAAGTVVFGAFFVGLVTNNFQRTMVMNAGWMVVQIVAVGLLARPATVEHGRRLVPPRILVLIALVAGGLGVTQTSLGGVLYIVNYSPLHPWLIAGALLAAALASLWSATGRVVLPFLVALLLPLLACRIAFPGLIDRATPNTFDYLPLTEGAFGVVTLVLLYAGSRLASSAAADFRARSQVKRVHPRP</sequence>